<evidence type="ECO:0000313" key="8">
    <source>
        <dbReference type="EMBL" id="KAL3335004.1"/>
    </source>
</evidence>
<feature type="domain" description="SWIM-type" evidence="7">
    <location>
        <begin position="575"/>
        <end position="611"/>
    </location>
</feature>
<evidence type="ECO:0000256" key="4">
    <source>
        <dbReference type="ARBA" id="ARBA00022833"/>
    </source>
</evidence>
<evidence type="ECO:0000256" key="6">
    <source>
        <dbReference type="RuleBase" id="RU367018"/>
    </source>
</evidence>
<keyword evidence="4 6" id="KW-0862">Zinc</keyword>
<dbReference type="EMBL" id="JBJKTR010000018">
    <property type="protein sequence ID" value="KAL3335004.1"/>
    <property type="molecule type" value="Genomic_DNA"/>
</dbReference>
<keyword evidence="6" id="KW-0539">Nucleus</keyword>
<dbReference type="SMART" id="SM00575">
    <property type="entry name" value="ZnF_PMZ"/>
    <property type="match status" value="1"/>
</dbReference>
<keyword evidence="9" id="KW-1185">Reference proteome</keyword>
<evidence type="ECO:0000256" key="3">
    <source>
        <dbReference type="ARBA" id="ARBA00022771"/>
    </source>
</evidence>
<comment type="function">
    <text evidence="6">Putative transcription activator involved in regulating light control of development.</text>
</comment>
<dbReference type="InterPro" id="IPR018289">
    <property type="entry name" value="MULE_transposase_dom"/>
</dbReference>
<evidence type="ECO:0000313" key="9">
    <source>
        <dbReference type="Proteomes" id="UP001627284"/>
    </source>
</evidence>
<protein>
    <recommendedName>
        <fullName evidence="6">Protein FAR1-RELATED SEQUENCE</fullName>
    </recommendedName>
</protein>
<dbReference type="PANTHER" id="PTHR31669">
    <property type="entry name" value="PROTEIN FAR1-RELATED SEQUENCE 10-RELATED"/>
    <property type="match status" value="1"/>
</dbReference>
<dbReference type="GO" id="GO:0006355">
    <property type="term" value="P:regulation of DNA-templated transcription"/>
    <property type="evidence" value="ECO:0007669"/>
    <property type="project" value="UniProtKB-UniRule"/>
</dbReference>
<comment type="caution">
    <text evidence="8">The sequence shown here is derived from an EMBL/GenBank/DDBJ whole genome shotgun (WGS) entry which is preliminary data.</text>
</comment>
<keyword evidence="2 6" id="KW-0479">Metal-binding</keyword>
<name>A0ABD2RTE0_9SOLN</name>
<sequence length="695" mass="80914">MQKESILFVYFWSNHLHADFNSMFQMEAVCLNSGPVFDDCEEYEDGEDCSVVEHDNEIHENDSKKEPPQPTVGLEFGSFDEAYDFYNMYGKEQGFGVRVSNSWFRTKRKERYRAKLSCSNAGFKKKNGANHPRPETRTGCPAMLVIKLVDSKRWRIVEVVLQHNHTVSPEIRRFYKSHKKMILASKKQQESTPVTEVHTIKLYRTSIDAAYNGSQEVEETDSGLPVDTSKHLDLKEGDAHALYNYFCRMKLTNPNFFYLMDLDDEGCLRNVFWADARSRAAFNSFSDAVAIDTTSLRNKYEIPLISFVGLNNHGQPVLLGCGFLGHDSAEYFMWMLKSWLTCMLGRHPQVILTDQSKSLQIAVSKVFPQACHCYCLSYIMLRVPEKLGGLKGYESIKMQLYKAVYNSLKITEFESSWDQMISQHELKDNKWLHSLYEDRAKWVPVYLKDISFMGIMPIKENESLDSFFDGYVHKHTSFKEFVDKYDLALQRKYMKEAMADMESRSSSFELKTKCKFEQQLLRIFTKEIFKKFQKEVEEMHSCFNTRQVNINGPIMTFVVKERVESEGGEKEIRQFEVLYETTQVEVRCICSLFNFKGYLCRHALNVLNYNGVEDIPLQYILPRWDKDYKCKTPVDSVLSHVDVNNPVELYNHLHKHVMQVVEEGAQSKEHYMAVLQELEALLNRFSVIEDNLVSL</sequence>
<gene>
    <name evidence="8" type="ORF">AABB24_031302</name>
</gene>
<dbReference type="AlphaFoldDB" id="A0ABD2RTE0"/>
<dbReference type="GO" id="GO:0008270">
    <property type="term" value="F:zinc ion binding"/>
    <property type="evidence" value="ECO:0007669"/>
    <property type="project" value="UniProtKB-UniRule"/>
</dbReference>
<dbReference type="Proteomes" id="UP001627284">
    <property type="component" value="Unassembled WGS sequence"/>
</dbReference>
<dbReference type="InterPro" id="IPR031052">
    <property type="entry name" value="FHY3/FAR1"/>
</dbReference>
<proteinExistence type="inferred from homology"/>
<organism evidence="8 9">
    <name type="scientific">Solanum stoloniferum</name>
    <dbReference type="NCBI Taxonomy" id="62892"/>
    <lineage>
        <taxon>Eukaryota</taxon>
        <taxon>Viridiplantae</taxon>
        <taxon>Streptophyta</taxon>
        <taxon>Embryophyta</taxon>
        <taxon>Tracheophyta</taxon>
        <taxon>Spermatophyta</taxon>
        <taxon>Magnoliopsida</taxon>
        <taxon>eudicotyledons</taxon>
        <taxon>Gunneridae</taxon>
        <taxon>Pentapetalae</taxon>
        <taxon>asterids</taxon>
        <taxon>lamiids</taxon>
        <taxon>Solanales</taxon>
        <taxon>Solanaceae</taxon>
        <taxon>Solanoideae</taxon>
        <taxon>Solaneae</taxon>
        <taxon>Solanum</taxon>
    </lineage>
</organism>
<dbReference type="InterPro" id="IPR007527">
    <property type="entry name" value="Znf_SWIM"/>
</dbReference>
<keyword evidence="3 5" id="KW-0863">Zinc-finger</keyword>
<evidence type="ECO:0000256" key="5">
    <source>
        <dbReference type="PROSITE-ProRule" id="PRU00325"/>
    </source>
</evidence>
<dbReference type="Pfam" id="PF10551">
    <property type="entry name" value="MULE"/>
    <property type="match status" value="1"/>
</dbReference>
<comment type="subcellular location">
    <subcellularLocation>
        <location evidence="6">Nucleus</location>
    </subcellularLocation>
</comment>
<evidence type="ECO:0000259" key="7">
    <source>
        <dbReference type="PROSITE" id="PS50966"/>
    </source>
</evidence>
<evidence type="ECO:0000256" key="1">
    <source>
        <dbReference type="ARBA" id="ARBA00005889"/>
    </source>
</evidence>
<dbReference type="EMBL" id="JBJKTR010000018">
    <property type="protein sequence ID" value="KAL3335005.1"/>
    <property type="molecule type" value="Genomic_DNA"/>
</dbReference>
<evidence type="ECO:0000256" key="2">
    <source>
        <dbReference type="ARBA" id="ARBA00022723"/>
    </source>
</evidence>
<comment type="similarity">
    <text evidence="1 6">Belongs to the FHY3/FAR1 family.</text>
</comment>
<dbReference type="Pfam" id="PF03101">
    <property type="entry name" value="FAR1"/>
    <property type="match status" value="1"/>
</dbReference>
<dbReference type="PROSITE" id="PS50966">
    <property type="entry name" value="ZF_SWIM"/>
    <property type="match status" value="1"/>
</dbReference>
<accession>A0ABD2RTE0</accession>
<dbReference type="InterPro" id="IPR004330">
    <property type="entry name" value="FAR1_DNA_bnd_dom"/>
</dbReference>
<dbReference type="PANTHER" id="PTHR31669:SF88">
    <property type="entry name" value="PROTEIN FAR1-RELATED SEQUENCE"/>
    <property type="match status" value="1"/>
</dbReference>
<dbReference type="GO" id="GO:0005634">
    <property type="term" value="C:nucleus"/>
    <property type="evidence" value="ECO:0007669"/>
    <property type="project" value="UniProtKB-SubCell"/>
</dbReference>
<reference evidence="8 9" key="1">
    <citation type="submission" date="2024-05" db="EMBL/GenBank/DDBJ databases">
        <title>De novo assembly of an allotetraploid wild potato.</title>
        <authorList>
            <person name="Hosaka A.J."/>
        </authorList>
    </citation>
    <scope>NUCLEOTIDE SEQUENCE [LARGE SCALE GENOMIC DNA]</scope>
    <source>
        <tissue evidence="8">Young leaves</tissue>
    </source>
</reference>
<dbReference type="InterPro" id="IPR006564">
    <property type="entry name" value="Znf_PMZ"/>
</dbReference>